<accession>A0A176VIJ8</accession>
<organism evidence="1 2">
    <name type="scientific">Marchantia polymorpha subsp. ruderalis</name>
    <dbReference type="NCBI Taxonomy" id="1480154"/>
    <lineage>
        <taxon>Eukaryota</taxon>
        <taxon>Viridiplantae</taxon>
        <taxon>Streptophyta</taxon>
        <taxon>Embryophyta</taxon>
        <taxon>Marchantiophyta</taxon>
        <taxon>Marchantiopsida</taxon>
        <taxon>Marchantiidae</taxon>
        <taxon>Marchantiales</taxon>
        <taxon>Marchantiaceae</taxon>
        <taxon>Marchantia</taxon>
    </lineage>
</organism>
<sequence length="118" mass="12845">MWKAGGILLVVGNLGAWPNVITGFLKICLTDPHMIPNHDVVIAQLVCRARQVVIAGIEDTRMFCSPAAFQKSDLVDRAVVVEATRNVREVQVQMSEVLLTLRSGVDRPVGDMDAVHPG</sequence>
<evidence type="ECO:0000313" key="2">
    <source>
        <dbReference type="Proteomes" id="UP000077202"/>
    </source>
</evidence>
<comment type="caution">
    <text evidence="1">The sequence shown here is derived from an EMBL/GenBank/DDBJ whole genome shotgun (WGS) entry which is preliminary data.</text>
</comment>
<evidence type="ECO:0000313" key="1">
    <source>
        <dbReference type="EMBL" id="OAE20778.1"/>
    </source>
</evidence>
<keyword evidence="2" id="KW-1185">Reference proteome</keyword>
<gene>
    <name evidence="1" type="ORF">AXG93_203s1120</name>
</gene>
<dbReference type="AlphaFoldDB" id="A0A176VIJ8"/>
<reference evidence="1" key="1">
    <citation type="submission" date="2016-03" db="EMBL/GenBank/DDBJ databases">
        <title>Mechanisms controlling the formation of the plant cell surface in tip-growing cells are functionally conserved among land plants.</title>
        <authorList>
            <person name="Honkanen S."/>
            <person name="Jones V.A."/>
            <person name="Morieri G."/>
            <person name="Champion C."/>
            <person name="Hetherington A.J."/>
            <person name="Kelly S."/>
            <person name="Saint-Marcoux D."/>
            <person name="Proust H."/>
            <person name="Prescott H."/>
            <person name="Dolan L."/>
        </authorList>
    </citation>
    <scope>NUCLEOTIDE SEQUENCE [LARGE SCALE GENOMIC DNA]</scope>
    <source>
        <tissue evidence="1">Whole gametophyte</tissue>
    </source>
</reference>
<protein>
    <submittedName>
        <fullName evidence="1">Uncharacterized protein</fullName>
    </submittedName>
</protein>
<name>A0A176VIJ8_MARPO</name>
<dbReference type="Proteomes" id="UP000077202">
    <property type="component" value="Unassembled WGS sequence"/>
</dbReference>
<proteinExistence type="predicted"/>
<dbReference type="EMBL" id="LVLJ01003586">
    <property type="protein sequence ID" value="OAE20778.1"/>
    <property type="molecule type" value="Genomic_DNA"/>
</dbReference>